<keyword evidence="4 5" id="KW-0472">Membrane</keyword>
<keyword evidence="3 5" id="KW-1133">Transmembrane helix</keyword>
<dbReference type="GO" id="GO:0016020">
    <property type="term" value="C:membrane"/>
    <property type="evidence" value="ECO:0007669"/>
    <property type="project" value="UniProtKB-SubCell"/>
</dbReference>
<evidence type="ECO:0000256" key="5">
    <source>
        <dbReference type="SAM" id="Phobius"/>
    </source>
</evidence>
<keyword evidence="7" id="KW-0436">Ligase</keyword>
<evidence type="ECO:0000256" key="4">
    <source>
        <dbReference type="ARBA" id="ARBA00023136"/>
    </source>
</evidence>
<evidence type="ECO:0000256" key="1">
    <source>
        <dbReference type="ARBA" id="ARBA00004141"/>
    </source>
</evidence>
<dbReference type="PANTHER" id="PTHR37422">
    <property type="entry name" value="TEICHURONIC ACID BIOSYNTHESIS PROTEIN TUAE"/>
    <property type="match status" value="1"/>
</dbReference>
<feature type="transmembrane region" description="Helical" evidence="5">
    <location>
        <begin position="44"/>
        <end position="63"/>
    </location>
</feature>
<dbReference type="Pfam" id="PF04932">
    <property type="entry name" value="Wzy_C"/>
    <property type="match status" value="1"/>
</dbReference>
<dbReference type="AlphaFoldDB" id="A0A249KAG3"/>
<sequence length="614" mass="68884">MQKSNKRAKINNRSNQIWVLFSGVVSSTFYISTTSEDPFNTPKFIILMLTAGWLLGHLIYEYYRSGLKRKSVDFKFLLIVIFFLLSQTLALAFTHVKFTGLFGDTQRKNGYLTYLSLSIIVLYSAKFLKYLDAIKVIQITVFSGCALAIYGTIQTLGYDFFKWENPYNSIIGTLGNPNFASALLAIFSSFASLSYFIKNLGVAVRILALPTVALCLFAIIRSESRQGLVTFLFIHLFFVSTFYLYKNQKIGIALTLVSAGTVILSIAGMLQRGPLSGILYKESVSVRGFYWRAAYEMFRDKPLTGVGLDNYGGAFKAFRELDYPLRYGYTLTSSSAHNTTLQMFATGGLLLGVSYLAILFFIFKSSIKLIKSIESEKKVLVILFTSVWVGFQAQSFISIDNIGLTIWGWLIGGVLIALARENVENSLANKSDSQIQSKSNSMSLVRPALSIIFVIPILVVAVFLNRAERDTFITRTIIPNESNSLIAKNYAQKVIDNPLAEPFYKFKVGLTLFDFGFTKESLTLLDQLLEQDPTNLIYLNAKAYYQEGYNDIPGSIKTREMIEDNDPWNADNYFVLGLLHVKSGNSERATYYKSKVLAIADNTEIGTRAKNELP</sequence>
<evidence type="ECO:0000256" key="3">
    <source>
        <dbReference type="ARBA" id="ARBA00022989"/>
    </source>
</evidence>
<dbReference type="Proteomes" id="UP000217171">
    <property type="component" value="Chromosome"/>
</dbReference>
<dbReference type="GO" id="GO:0016874">
    <property type="term" value="F:ligase activity"/>
    <property type="evidence" value="ECO:0007669"/>
    <property type="project" value="UniProtKB-KW"/>
</dbReference>
<feature type="transmembrane region" description="Helical" evidence="5">
    <location>
        <begin position="252"/>
        <end position="270"/>
    </location>
</feature>
<accession>A0A249KAG3</accession>
<feature type="transmembrane region" description="Helical" evidence="5">
    <location>
        <begin position="75"/>
        <end position="96"/>
    </location>
</feature>
<feature type="transmembrane region" description="Helical" evidence="5">
    <location>
        <begin position="140"/>
        <end position="158"/>
    </location>
</feature>
<organism evidence="7 8">
    <name type="scientific">Candidatus Nanopelagicus hibericus</name>
    <dbReference type="NCBI Taxonomy" id="1884915"/>
    <lineage>
        <taxon>Bacteria</taxon>
        <taxon>Bacillati</taxon>
        <taxon>Actinomycetota</taxon>
        <taxon>Actinomycetes</taxon>
        <taxon>Candidatus Nanopelagicales</taxon>
        <taxon>Candidatus Nanopelagicaceae</taxon>
        <taxon>Candidatus Nanopelagicus</taxon>
    </lineage>
</organism>
<evidence type="ECO:0000256" key="2">
    <source>
        <dbReference type="ARBA" id="ARBA00022692"/>
    </source>
</evidence>
<feature type="transmembrane region" description="Helical" evidence="5">
    <location>
        <begin position="202"/>
        <end position="220"/>
    </location>
</feature>
<dbReference type="InterPro" id="IPR051533">
    <property type="entry name" value="WaaL-like"/>
</dbReference>
<dbReference type="EMBL" id="CP016771">
    <property type="protein sequence ID" value="ASY13793.1"/>
    <property type="molecule type" value="Genomic_DNA"/>
</dbReference>
<dbReference type="InterPro" id="IPR011990">
    <property type="entry name" value="TPR-like_helical_dom_sf"/>
</dbReference>
<dbReference type="RefSeq" id="WP_095672764.1">
    <property type="nucleotide sequence ID" value="NZ_CP016771.1"/>
</dbReference>
<reference evidence="7 8" key="1">
    <citation type="submission" date="2016-07" db="EMBL/GenBank/DDBJ databases">
        <title>High microdiversification within the ubiquitous acI lineage of Actinobacteria.</title>
        <authorList>
            <person name="Neuenschwander S.M."/>
            <person name="Salcher M."/>
            <person name="Ghai R."/>
            <person name="Pernthaler J."/>
        </authorList>
    </citation>
    <scope>NUCLEOTIDE SEQUENCE [LARGE SCALE GENOMIC DNA]</scope>
    <source>
        <strain evidence="7">MMS-21-160</strain>
    </source>
</reference>
<feature type="transmembrane region" description="Helical" evidence="5">
    <location>
        <begin position="341"/>
        <end position="363"/>
    </location>
</feature>
<dbReference type="InterPro" id="IPR007016">
    <property type="entry name" value="O-antigen_ligase-rel_domated"/>
</dbReference>
<feature type="transmembrane region" description="Helical" evidence="5">
    <location>
        <begin position="178"/>
        <end position="197"/>
    </location>
</feature>
<evidence type="ECO:0000313" key="7">
    <source>
        <dbReference type="EMBL" id="ASY13793.1"/>
    </source>
</evidence>
<protein>
    <submittedName>
        <fullName evidence="7">O-Antigen ligase-like protein</fullName>
    </submittedName>
</protein>
<keyword evidence="8" id="KW-1185">Reference proteome</keyword>
<keyword evidence="2 5" id="KW-0812">Transmembrane</keyword>
<dbReference type="KEGG" id="nhi:B1s21160_05705"/>
<proteinExistence type="predicted"/>
<feature type="transmembrane region" description="Helical" evidence="5">
    <location>
        <begin position="111"/>
        <end position="128"/>
    </location>
</feature>
<feature type="transmembrane region" description="Helical" evidence="5">
    <location>
        <begin position="226"/>
        <end position="245"/>
    </location>
</feature>
<feature type="transmembrane region" description="Helical" evidence="5">
    <location>
        <begin position="405"/>
        <end position="423"/>
    </location>
</feature>
<dbReference type="PANTHER" id="PTHR37422:SF13">
    <property type="entry name" value="LIPOPOLYSACCHARIDE BIOSYNTHESIS PROTEIN PA4999-RELATED"/>
    <property type="match status" value="1"/>
</dbReference>
<gene>
    <name evidence="7" type="ORF">B1s21160_05705</name>
</gene>
<feature type="transmembrane region" description="Helical" evidence="5">
    <location>
        <begin position="444"/>
        <end position="464"/>
    </location>
</feature>
<evidence type="ECO:0000313" key="8">
    <source>
        <dbReference type="Proteomes" id="UP000217171"/>
    </source>
</evidence>
<evidence type="ECO:0000259" key="6">
    <source>
        <dbReference type="Pfam" id="PF04932"/>
    </source>
</evidence>
<name>A0A249KAG3_9ACTN</name>
<dbReference type="OrthoDB" id="5150405at2"/>
<dbReference type="Gene3D" id="1.25.40.10">
    <property type="entry name" value="Tetratricopeptide repeat domain"/>
    <property type="match status" value="1"/>
</dbReference>
<feature type="domain" description="O-antigen ligase-related" evidence="6">
    <location>
        <begin position="211"/>
        <end position="355"/>
    </location>
</feature>
<comment type="subcellular location">
    <subcellularLocation>
        <location evidence="1">Membrane</location>
        <topology evidence="1">Multi-pass membrane protein</topology>
    </subcellularLocation>
</comment>
<dbReference type="SUPFAM" id="SSF48452">
    <property type="entry name" value="TPR-like"/>
    <property type="match status" value="1"/>
</dbReference>
<feature type="transmembrane region" description="Helical" evidence="5">
    <location>
        <begin position="15"/>
        <end position="32"/>
    </location>
</feature>